<dbReference type="eggNOG" id="COG0315">
    <property type="taxonomic scope" value="Bacteria"/>
</dbReference>
<accession>C7RE49</accession>
<feature type="binding site" evidence="6">
    <location>
        <begin position="113"/>
        <end position="114"/>
    </location>
    <ligand>
        <name>substrate</name>
    </ligand>
</feature>
<evidence type="ECO:0000256" key="2">
    <source>
        <dbReference type="ARBA" id="ARBA00005046"/>
    </source>
</evidence>
<sequence>MDKFSHLDENGRARMVDVSKKKETDRLAIATAKVFLNEKTYTMVQNSEIEKGDVLTVAKVAGIMAAKNTANMIPMCHPINLTSIEIDFVMDDKTHTIEIRTSAKLNAKTGVEMEALTGASVAALTIYDMCKAVQKDIEIGEIKLLRKTGGKSGDYKNESYIG</sequence>
<dbReference type="GO" id="GO:0006777">
    <property type="term" value="P:Mo-molybdopterin cofactor biosynthetic process"/>
    <property type="evidence" value="ECO:0007669"/>
    <property type="project" value="UniProtKB-UniRule"/>
</dbReference>
<evidence type="ECO:0000256" key="3">
    <source>
        <dbReference type="ARBA" id="ARBA00012575"/>
    </source>
</evidence>
<dbReference type="KEGG" id="apr:Apre_1439"/>
<dbReference type="RefSeq" id="WP_015778360.1">
    <property type="nucleotide sequence ID" value="NC_013171.1"/>
</dbReference>
<proteinExistence type="inferred from homology"/>
<dbReference type="CDD" id="cd01420">
    <property type="entry name" value="MoaC_PE"/>
    <property type="match status" value="1"/>
</dbReference>
<dbReference type="EC" id="4.6.1.17" evidence="3 6"/>
<dbReference type="GO" id="GO:0061799">
    <property type="term" value="F:cyclic pyranopterin monophosphate synthase activity"/>
    <property type="evidence" value="ECO:0007669"/>
    <property type="project" value="UniProtKB-UniRule"/>
</dbReference>
<name>C7RE49_ANAPD</name>
<keyword evidence="9" id="KW-1185">Reference proteome</keyword>
<dbReference type="InterPro" id="IPR036522">
    <property type="entry name" value="MoaC_sf"/>
</dbReference>
<feature type="domain" description="Molybdopterin cofactor biosynthesis C (MoaC)" evidence="7">
    <location>
        <begin position="15"/>
        <end position="150"/>
    </location>
</feature>
<keyword evidence="4 6" id="KW-0501">Molybdenum cofactor biosynthesis</keyword>
<keyword evidence="5 6" id="KW-0456">Lyase</keyword>
<dbReference type="AlphaFoldDB" id="C7RE49"/>
<protein>
    <recommendedName>
        <fullName evidence="3 6">Cyclic pyranopterin monophosphate synthase</fullName>
        <ecNumber evidence="3 6">4.6.1.17</ecNumber>
    </recommendedName>
    <alternativeName>
        <fullName evidence="6">Molybdenum cofactor biosynthesis protein C</fullName>
    </alternativeName>
</protein>
<evidence type="ECO:0000313" key="8">
    <source>
        <dbReference type="EMBL" id="ACV29462.1"/>
    </source>
</evidence>
<dbReference type="UniPathway" id="UPA00344"/>
<dbReference type="Gene3D" id="3.30.70.640">
    <property type="entry name" value="Molybdopterin cofactor biosynthesis C (MoaC) domain"/>
    <property type="match status" value="1"/>
</dbReference>
<dbReference type="SUPFAM" id="SSF55040">
    <property type="entry name" value="Molybdenum cofactor biosynthesis protein C, MoaC"/>
    <property type="match status" value="1"/>
</dbReference>
<feature type="active site" evidence="6">
    <location>
        <position position="128"/>
    </location>
</feature>
<dbReference type="Pfam" id="PF01967">
    <property type="entry name" value="MoaC"/>
    <property type="match status" value="1"/>
</dbReference>
<dbReference type="InterPro" id="IPR047594">
    <property type="entry name" value="MoaC_bact/euk"/>
</dbReference>
<comment type="similarity">
    <text evidence="6">Belongs to the MoaC family.</text>
</comment>
<dbReference type="OrthoDB" id="9794429at2"/>
<dbReference type="STRING" id="525919.Apre_1439"/>
<dbReference type="PANTHER" id="PTHR22960">
    <property type="entry name" value="MOLYBDOPTERIN COFACTOR SYNTHESIS PROTEIN A"/>
    <property type="match status" value="1"/>
</dbReference>
<gene>
    <name evidence="6" type="primary">moaC</name>
    <name evidence="8" type="ordered locus">Apre_1439</name>
</gene>
<dbReference type="InterPro" id="IPR023045">
    <property type="entry name" value="MoaC"/>
</dbReference>
<feature type="binding site" evidence="6">
    <location>
        <begin position="75"/>
        <end position="77"/>
    </location>
    <ligand>
        <name>substrate</name>
    </ligand>
</feature>
<dbReference type="EMBL" id="CP001708">
    <property type="protein sequence ID" value="ACV29462.1"/>
    <property type="molecule type" value="Genomic_DNA"/>
</dbReference>
<evidence type="ECO:0000256" key="4">
    <source>
        <dbReference type="ARBA" id="ARBA00023150"/>
    </source>
</evidence>
<dbReference type="InterPro" id="IPR050105">
    <property type="entry name" value="MoCo_biosynth_MoaA/MoaC"/>
</dbReference>
<dbReference type="InterPro" id="IPR002820">
    <property type="entry name" value="Mopterin_CF_biosynth-C_dom"/>
</dbReference>
<evidence type="ECO:0000256" key="5">
    <source>
        <dbReference type="ARBA" id="ARBA00023239"/>
    </source>
</evidence>
<evidence type="ECO:0000259" key="7">
    <source>
        <dbReference type="Pfam" id="PF01967"/>
    </source>
</evidence>
<comment type="function">
    <text evidence="6">Catalyzes the conversion of (8S)-3',8-cyclo-7,8-dihydroguanosine 5'-triphosphate to cyclic pyranopterin monophosphate (cPMP).</text>
</comment>
<organism evidence="8 9">
    <name type="scientific">Anaerococcus prevotii (strain ATCC 9321 / DSM 20548 / JCM 6508 / NCTC 11806 / PC1)</name>
    <name type="common">Peptostreptococcus prevotii</name>
    <name type="synonym">Peptococcus prevotii</name>
    <dbReference type="NCBI Taxonomy" id="525919"/>
    <lineage>
        <taxon>Bacteria</taxon>
        <taxon>Bacillati</taxon>
        <taxon>Bacillota</taxon>
        <taxon>Tissierellia</taxon>
        <taxon>Tissierellales</taxon>
        <taxon>Peptoniphilaceae</taxon>
        <taxon>Anaerococcus</taxon>
    </lineage>
</organism>
<dbReference type="HAMAP" id="MF_01224_B">
    <property type="entry name" value="MoaC_B"/>
    <property type="match status" value="1"/>
</dbReference>
<evidence type="ECO:0000256" key="1">
    <source>
        <dbReference type="ARBA" id="ARBA00001637"/>
    </source>
</evidence>
<comment type="pathway">
    <text evidence="2 6">Cofactor biosynthesis; molybdopterin biosynthesis.</text>
</comment>
<dbReference type="NCBIfam" id="NF006870">
    <property type="entry name" value="PRK09364.1"/>
    <property type="match status" value="1"/>
</dbReference>
<dbReference type="Proteomes" id="UP000002294">
    <property type="component" value="Chromosome"/>
</dbReference>
<evidence type="ECO:0000256" key="6">
    <source>
        <dbReference type="HAMAP-Rule" id="MF_01224"/>
    </source>
</evidence>
<comment type="catalytic activity">
    <reaction evidence="1 6">
        <text>(8S)-3',8-cyclo-7,8-dihydroguanosine 5'-triphosphate = cyclic pyranopterin phosphate + diphosphate</text>
        <dbReference type="Rhea" id="RHEA:49580"/>
        <dbReference type="ChEBI" id="CHEBI:33019"/>
        <dbReference type="ChEBI" id="CHEBI:59648"/>
        <dbReference type="ChEBI" id="CHEBI:131766"/>
        <dbReference type="EC" id="4.6.1.17"/>
    </reaction>
</comment>
<reference evidence="8 9" key="1">
    <citation type="journal article" date="2009" name="Stand. Genomic Sci.">
        <title>Complete genome sequence of Anaerococcus prevotii type strain (PC1).</title>
        <authorList>
            <person name="Labutti K."/>
            <person name="Pukall R."/>
            <person name="Steenblock K."/>
            <person name="Glavina Del Rio T."/>
            <person name="Tice H."/>
            <person name="Copeland A."/>
            <person name="Cheng J.F."/>
            <person name="Lucas S."/>
            <person name="Chen F."/>
            <person name="Nolan M."/>
            <person name="Bruce D."/>
            <person name="Goodwin L."/>
            <person name="Pitluck S."/>
            <person name="Ivanova N."/>
            <person name="Mavromatis K."/>
            <person name="Ovchinnikova G."/>
            <person name="Pati A."/>
            <person name="Chen A."/>
            <person name="Palaniappan K."/>
            <person name="Land M."/>
            <person name="Hauser L."/>
            <person name="Chang Y.J."/>
            <person name="Jeffries C.D."/>
            <person name="Chain P."/>
            <person name="Saunders E."/>
            <person name="Brettin T."/>
            <person name="Detter J.C."/>
            <person name="Han C."/>
            <person name="Goker M."/>
            <person name="Bristow J."/>
            <person name="Eisen J.A."/>
            <person name="Markowitz V."/>
            <person name="Hugenholtz P."/>
            <person name="Kyrpides N.C."/>
            <person name="Klenk H.P."/>
            <person name="Lapidus A."/>
        </authorList>
    </citation>
    <scope>NUCLEOTIDE SEQUENCE [LARGE SCALE GENOMIC DNA]</scope>
    <source>
        <strain evidence="9">ATCC 9321 / DSM 20548 / JCM 6508 / NCTC 11806 / PC1</strain>
    </source>
</reference>
<dbReference type="HOGENOM" id="CLU_074693_1_1_9"/>
<dbReference type="PANTHER" id="PTHR22960:SF29">
    <property type="entry name" value="CYCLIC PYRANOPTERIN MONOPHOSPHATE SYNTHASE"/>
    <property type="match status" value="1"/>
</dbReference>
<evidence type="ECO:0000313" key="9">
    <source>
        <dbReference type="Proteomes" id="UP000002294"/>
    </source>
</evidence>
<comment type="subunit">
    <text evidence="6">Homohexamer; trimer of dimers.</text>
</comment>
<dbReference type="NCBIfam" id="TIGR00581">
    <property type="entry name" value="moaC"/>
    <property type="match status" value="1"/>
</dbReference>